<organism evidence="2 3">
    <name type="scientific">Myroides pelagicus</name>
    <dbReference type="NCBI Taxonomy" id="270914"/>
    <lineage>
        <taxon>Bacteria</taxon>
        <taxon>Pseudomonadati</taxon>
        <taxon>Bacteroidota</taxon>
        <taxon>Flavobacteriia</taxon>
        <taxon>Flavobacteriales</taxon>
        <taxon>Flavobacteriaceae</taxon>
        <taxon>Myroides</taxon>
    </lineage>
</organism>
<protein>
    <recommendedName>
        <fullName evidence="1">DUF7832 domain-containing protein</fullName>
    </recommendedName>
</protein>
<accession>A0A7K1GNE1</accession>
<reference evidence="2 3" key="1">
    <citation type="journal article" date="2006" name="Int. J. Syst. Evol. Microbiol.">
        <title>Myroides pelagicus sp. nov., isolated from seawater in Thailand.</title>
        <authorList>
            <person name="Yoon J."/>
            <person name="Maneerat S."/>
            <person name="Kawai F."/>
            <person name="Yokota A."/>
        </authorList>
    </citation>
    <scope>NUCLEOTIDE SEQUENCE [LARGE SCALE GENOMIC DNA]</scope>
    <source>
        <strain evidence="2 3">SM1T</strain>
    </source>
</reference>
<dbReference type="EMBL" id="WMJY01000026">
    <property type="protein sequence ID" value="MTH30422.1"/>
    <property type="molecule type" value="Genomic_DNA"/>
</dbReference>
<sequence length="151" mass="18015">MVKYDDYEWHHSGDFPIDLEHEKGITHIGFFFTWCAVNDLISEAVLEKYREDITAIKKKRLLGGHFLLDFFEGCLLSEQLSEQGNAFVHEYYDGLGSLEGKFSYLDDYIKTFNLNRPDRAYYLDDCWENYFEIEEVIDHRYQQWIEINGKS</sequence>
<evidence type="ECO:0000313" key="2">
    <source>
        <dbReference type="EMBL" id="MTH30422.1"/>
    </source>
</evidence>
<proteinExistence type="predicted"/>
<feature type="domain" description="DUF7832" evidence="1">
    <location>
        <begin position="3"/>
        <end position="117"/>
    </location>
</feature>
<dbReference type="Proteomes" id="UP000488936">
    <property type="component" value="Unassembled WGS sequence"/>
</dbReference>
<keyword evidence="3" id="KW-1185">Reference proteome</keyword>
<gene>
    <name evidence="2" type="ORF">GJV77_10995</name>
</gene>
<dbReference type="InterPro" id="IPR057154">
    <property type="entry name" value="DUF7832"/>
</dbReference>
<dbReference type="OrthoDB" id="4827574at2"/>
<name>A0A7K1GNE1_9FLAO</name>
<dbReference type="Pfam" id="PF25191">
    <property type="entry name" value="DUF7832"/>
    <property type="match status" value="1"/>
</dbReference>
<evidence type="ECO:0000259" key="1">
    <source>
        <dbReference type="Pfam" id="PF25191"/>
    </source>
</evidence>
<comment type="caution">
    <text evidence="2">The sequence shown here is derived from an EMBL/GenBank/DDBJ whole genome shotgun (WGS) entry which is preliminary data.</text>
</comment>
<evidence type="ECO:0000313" key="3">
    <source>
        <dbReference type="Proteomes" id="UP000488936"/>
    </source>
</evidence>
<dbReference type="AlphaFoldDB" id="A0A7K1GNE1"/>
<dbReference type="RefSeq" id="WP_155036407.1">
    <property type="nucleotide sequence ID" value="NZ_JAYMMG010000011.1"/>
</dbReference>